<gene>
    <name evidence="4" type="ORF">N7496_006252</name>
</gene>
<evidence type="ECO:0000259" key="3">
    <source>
        <dbReference type="Pfam" id="PF20163"/>
    </source>
</evidence>
<accession>A0A9W9S1F9</accession>
<feature type="transmembrane region" description="Helical" evidence="2">
    <location>
        <begin position="483"/>
        <end position="505"/>
    </location>
</feature>
<organism evidence="4 5">
    <name type="scientific">Penicillium cataractarum</name>
    <dbReference type="NCBI Taxonomy" id="2100454"/>
    <lineage>
        <taxon>Eukaryota</taxon>
        <taxon>Fungi</taxon>
        <taxon>Dikarya</taxon>
        <taxon>Ascomycota</taxon>
        <taxon>Pezizomycotina</taxon>
        <taxon>Eurotiomycetes</taxon>
        <taxon>Eurotiomycetidae</taxon>
        <taxon>Eurotiales</taxon>
        <taxon>Aspergillaceae</taxon>
        <taxon>Penicillium</taxon>
    </lineage>
</organism>
<feature type="region of interest" description="Disordered" evidence="1">
    <location>
        <begin position="702"/>
        <end position="723"/>
    </location>
</feature>
<evidence type="ECO:0000313" key="4">
    <source>
        <dbReference type="EMBL" id="KAJ5370160.1"/>
    </source>
</evidence>
<dbReference type="InterPro" id="IPR046623">
    <property type="entry name" value="DUF6536"/>
</dbReference>
<dbReference type="Proteomes" id="UP001147782">
    <property type="component" value="Unassembled WGS sequence"/>
</dbReference>
<dbReference type="GeneID" id="81438360"/>
<protein>
    <recommendedName>
        <fullName evidence="3">DUF6536 domain-containing protein</fullName>
    </recommendedName>
</protein>
<proteinExistence type="predicted"/>
<feature type="transmembrane region" description="Helical" evidence="2">
    <location>
        <begin position="385"/>
        <end position="409"/>
    </location>
</feature>
<feature type="transmembrane region" description="Helical" evidence="2">
    <location>
        <begin position="552"/>
        <end position="577"/>
    </location>
</feature>
<dbReference type="Pfam" id="PF20163">
    <property type="entry name" value="DUF6536"/>
    <property type="match status" value="1"/>
</dbReference>
<feature type="compositionally biased region" description="Acidic residues" evidence="1">
    <location>
        <begin position="713"/>
        <end position="723"/>
    </location>
</feature>
<reference evidence="4" key="1">
    <citation type="submission" date="2022-11" db="EMBL/GenBank/DDBJ databases">
        <authorList>
            <person name="Petersen C."/>
        </authorList>
    </citation>
    <scope>NUCLEOTIDE SEQUENCE</scope>
    <source>
        <strain evidence="4">IBT 29864</strain>
    </source>
</reference>
<evidence type="ECO:0000256" key="1">
    <source>
        <dbReference type="SAM" id="MobiDB-lite"/>
    </source>
</evidence>
<feature type="transmembrane region" description="Helical" evidence="2">
    <location>
        <begin position="598"/>
        <end position="621"/>
    </location>
</feature>
<keyword evidence="5" id="KW-1185">Reference proteome</keyword>
<dbReference type="EMBL" id="JAPZBS010000005">
    <property type="protein sequence ID" value="KAJ5370160.1"/>
    <property type="molecule type" value="Genomic_DNA"/>
</dbReference>
<keyword evidence="2" id="KW-1133">Transmembrane helix</keyword>
<feature type="transmembrane region" description="Helical" evidence="2">
    <location>
        <begin position="62"/>
        <end position="87"/>
    </location>
</feature>
<evidence type="ECO:0000313" key="5">
    <source>
        <dbReference type="Proteomes" id="UP001147782"/>
    </source>
</evidence>
<feature type="domain" description="DUF6536" evidence="3">
    <location>
        <begin position="60"/>
        <end position="228"/>
    </location>
</feature>
<dbReference type="PANTHER" id="PTHR35395:SF1">
    <property type="entry name" value="DUF6536 DOMAIN-CONTAINING PROTEIN"/>
    <property type="match status" value="1"/>
</dbReference>
<dbReference type="OrthoDB" id="5429634at2759"/>
<sequence>MLERDGPDLEHDATELMPIRNQFKISDPLLKPEEDLEKEATQKQRSRLISRVSERRFEGWKFTIFCAFIASLVVLFFNIGFLLYCVVHPKHDAIDLYSVKNQDAYRETIKHQLSTILYEGECDTVHHLSIGFHLLINVLSTALLSASNFGMQCLAAPTRQNIDRRHPKGHWFDIGVPSVHNLSNIPGKRLCLWLCLAFSSLPFHLMYNSAIYSTTSATAYDIFAGPSSLAQKNLSSLSLIYPSGQWGMDSSFQELYSAARNGSLTRLNNSGCIDAFGVTFQTAYKKLWVVTDDIKENDTYSFVYENPVFSPLFNTNQDPSPYAWLCDGWSQSISSHCKRASSPEIQPRTATDDWTLSVPNAYNTTEYRIQYCMAEKKEQSCKLQYSFPLTIVVIVFNLVKTSVLAYMWFGISTSPILTIGDAIASFLHRPDPHSQNGCLLTSRDVKEMYQRLYTNLVVKPLHQPRAFEDTPRRWSTAASARRWIFSILLWVLAIIVCLILLIYGLHAVGENANGTSPWSQSLGSSNSRTLINGDSWPTSLISNVMIANSPQLIFSFLYFAFNGLLIAMTLATEWSGYAKHRKGLRVSNNPRGAQRTNYFLSIPYRFSIPLLVISTLLHWLISQSLFMVGVEGFGTDGLRDPSTDFVTCGWSPVGIVCAVVVGVVMFSCLLWLSQRRFDSAMPVASSCSLAIAAACHPTFDPNFQGGENRGGAEDVDSEEEEEDDMSLLPVQWGAIPVHGSIGHCSFTSGDVEMPQKGEVVYQ</sequence>
<keyword evidence="2" id="KW-0472">Membrane</keyword>
<dbReference type="RefSeq" id="XP_056554594.1">
    <property type="nucleotide sequence ID" value="XM_056699181.1"/>
</dbReference>
<feature type="transmembrane region" description="Helical" evidence="2">
    <location>
        <begin position="650"/>
        <end position="672"/>
    </location>
</feature>
<evidence type="ECO:0000256" key="2">
    <source>
        <dbReference type="SAM" id="Phobius"/>
    </source>
</evidence>
<dbReference type="PANTHER" id="PTHR35395">
    <property type="entry name" value="DUF6536 DOMAIN-CONTAINING PROTEIN"/>
    <property type="match status" value="1"/>
</dbReference>
<keyword evidence="2" id="KW-0812">Transmembrane</keyword>
<comment type="caution">
    <text evidence="4">The sequence shown here is derived from an EMBL/GenBank/DDBJ whole genome shotgun (WGS) entry which is preliminary data.</text>
</comment>
<dbReference type="AlphaFoldDB" id="A0A9W9S1F9"/>
<reference evidence="4" key="2">
    <citation type="journal article" date="2023" name="IMA Fungus">
        <title>Comparative genomic study of the Penicillium genus elucidates a diverse pangenome and 15 lateral gene transfer events.</title>
        <authorList>
            <person name="Petersen C."/>
            <person name="Sorensen T."/>
            <person name="Nielsen M.R."/>
            <person name="Sondergaard T.E."/>
            <person name="Sorensen J.L."/>
            <person name="Fitzpatrick D.A."/>
            <person name="Frisvad J.C."/>
            <person name="Nielsen K.L."/>
        </authorList>
    </citation>
    <scope>NUCLEOTIDE SEQUENCE</scope>
    <source>
        <strain evidence="4">IBT 29864</strain>
    </source>
</reference>
<name>A0A9W9S1F9_9EURO</name>